<evidence type="ECO:0000256" key="4">
    <source>
        <dbReference type="ARBA" id="ARBA00023157"/>
    </source>
</evidence>
<evidence type="ECO:0000256" key="1">
    <source>
        <dbReference type="ARBA" id="ARBA00007534"/>
    </source>
</evidence>
<feature type="chain" id="PRO_5033017599" evidence="5">
    <location>
        <begin position="31"/>
        <end position="234"/>
    </location>
</feature>
<dbReference type="Proteomes" id="UP000570517">
    <property type="component" value="Unassembled WGS sequence"/>
</dbReference>
<keyword evidence="7" id="KW-1185">Reference proteome</keyword>
<dbReference type="GO" id="GO:0052689">
    <property type="term" value="F:carboxylic ester hydrolase activity"/>
    <property type="evidence" value="ECO:0007669"/>
    <property type="project" value="UniProtKB-KW"/>
</dbReference>
<comment type="caution">
    <text evidence="6">The sequence shown here is derived from an EMBL/GenBank/DDBJ whole genome shotgun (WGS) entry which is preliminary data.</text>
</comment>
<dbReference type="Gene3D" id="3.40.50.1820">
    <property type="entry name" value="alpha/beta hydrolase"/>
    <property type="match status" value="1"/>
</dbReference>
<reference evidence="6 7" key="1">
    <citation type="submission" date="2020-05" db="EMBL/GenBank/DDBJ databases">
        <title>Draft genome sequence of Mycobacterium hippocampi DL, isolated from European seabass, Dicentrarchus labrax, reared in fish farms.</title>
        <authorList>
            <person name="Stathopoulou P."/>
            <person name="Asimakis E."/>
            <person name="Tzokas K."/>
            <person name="Batargias C."/>
            <person name="Tsiamis G."/>
        </authorList>
    </citation>
    <scope>NUCLEOTIDE SEQUENCE [LARGE SCALE GENOMIC DNA]</scope>
    <source>
        <strain evidence="6 7">DL</strain>
    </source>
</reference>
<dbReference type="SUPFAM" id="SSF53474">
    <property type="entry name" value="alpha/beta-Hydrolases"/>
    <property type="match status" value="1"/>
</dbReference>
<keyword evidence="5" id="KW-0732">Signal</keyword>
<keyword evidence="2" id="KW-0719">Serine esterase</keyword>
<dbReference type="Pfam" id="PF01083">
    <property type="entry name" value="Cutinase"/>
    <property type="match status" value="1"/>
</dbReference>
<proteinExistence type="inferred from homology"/>
<dbReference type="RefSeq" id="WP_178358212.1">
    <property type="nucleotide sequence ID" value="NZ_JABFYL010000018.1"/>
</dbReference>
<feature type="signal peptide" evidence="5">
    <location>
        <begin position="1"/>
        <end position="30"/>
    </location>
</feature>
<evidence type="ECO:0000313" key="6">
    <source>
        <dbReference type="EMBL" id="NVN49860.1"/>
    </source>
</evidence>
<evidence type="ECO:0000256" key="3">
    <source>
        <dbReference type="ARBA" id="ARBA00022801"/>
    </source>
</evidence>
<evidence type="ECO:0000313" key="7">
    <source>
        <dbReference type="Proteomes" id="UP000570517"/>
    </source>
</evidence>
<dbReference type="SMART" id="SM01110">
    <property type="entry name" value="Cutinase"/>
    <property type="match status" value="1"/>
</dbReference>
<keyword evidence="4" id="KW-1015">Disulfide bond</keyword>
<name>A0A850PP00_9MYCO</name>
<sequence>MAARRMVRGGVAAVLGAWATLVGVVAPSAAAQAPCPDVEVIFARGTGEAPGVGGVGQGFVDAVRAQAGPRTVGVYPVNYPAGSNFDQRAAFKATVVDGIRDAGNRIQTMAADCPDTRLVLGGFSQGAVVSGFATSDVVPSDVPAELAPRPLPPEVADNVAAVVLFGTPSGEFLSRYGAPAITIGPLYADKTLELCTPGDTICSGAPDGGPTFAHALYAVNGSVNEGAAYAVGRL</sequence>
<dbReference type="PANTHER" id="PTHR33630">
    <property type="entry name" value="CUTINASE RV1984C-RELATED-RELATED"/>
    <property type="match status" value="1"/>
</dbReference>
<protein>
    <submittedName>
        <fullName evidence="6">Cutinase</fullName>
    </submittedName>
</protein>
<dbReference type="InterPro" id="IPR000675">
    <property type="entry name" value="Cutinase/axe"/>
</dbReference>
<organism evidence="6 7">
    <name type="scientific">Mycolicibacterium hippocampi</name>
    <dbReference type="NCBI Taxonomy" id="659824"/>
    <lineage>
        <taxon>Bacteria</taxon>
        <taxon>Bacillati</taxon>
        <taxon>Actinomycetota</taxon>
        <taxon>Actinomycetes</taxon>
        <taxon>Mycobacteriales</taxon>
        <taxon>Mycobacteriaceae</taxon>
        <taxon>Mycolicibacterium</taxon>
    </lineage>
</organism>
<keyword evidence="3" id="KW-0378">Hydrolase</keyword>
<gene>
    <name evidence="6" type="ORF">HLY00_163</name>
</gene>
<accession>A0A850PP00</accession>
<dbReference type="InterPro" id="IPR029058">
    <property type="entry name" value="AB_hydrolase_fold"/>
</dbReference>
<evidence type="ECO:0000256" key="5">
    <source>
        <dbReference type="SAM" id="SignalP"/>
    </source>
</evidence>
<dbReference type="PANTHER" id="PTHR33630:SF9">
    <property type="entry name" value="CUTINASE 4"/>
    <property type="match status" value="1"/>
</dbReference>
<comment type="similarity">
    <text evidence="1">Belongs to the cutinase family.</text>
</comment>
<dbReference type="AlphaFoldDB" id="A0A850PP00"/>
<evidence type="ECO:0000256" key="2">
    <source>
        <dbReference type="ARBA" id="ARBA00022487"/>
    </source>
</evidence>
<dbReference type="EMBL" id="JABFYL010000018">
    <property type="protein sequence ID" value="NVN49860.1"/>
    <property type="molecule type" value="Genomic_DNA"/>
</dbReference>